<dbReference type="EMBL" id="HBFZ01001210">
    <property type="protein sequence ID" value="CAD8988021.1"/>
    <property type="molecule type" value="Transcribed_RNA"/>
</dbReference>
<dbReference type="GO" id="GO:0003352">
    <property type="term" value="P:regulation of cilium movement"/>
    <property type="evidence" value="ECO:0007669"/>
    <property type="project" value="InterPro"/>
</dbReference>
<organism evidence="3">
    <name type="scientific">Phaeocystis cordata</name>
    <dbReference type="NCBI Taxonomy" id="118079"/>
    <lineage>
        <taxon>Eukaryota</taxon>
        <taxon>Haptista</taxon>
        <taxon>Haptophyta</taxon>
        <taxon>Prymnesiophyceae</taxon>
        <taxon>Phaeocystales</taxon>
        <taxon>Phaeocystaceae</taxon>
        <taxon>Phaeocystis</taxon>
    </lineage>
</organism>
<accession>A0A7S1N061</accession>
<evidence type="ECO:0000256" key="2">
    <source>
        <dbReference type="SAM" id="MobiDB-lite"/>
    </source>
</evidence>
<dbReference type="PANTHER" id="PTHR13238">
    <property type="entry name" value="PROTEIN C21ORF59"/>
    <property type="match status" value="1"/>
</dbReference>
<proteinExistence type="inferred from homology"/>
<dbReference type="AlphaFoldDB" id="A0A7S1N061"/>
<name>A0A7S1N061_9EUKA</name>
<protein>
    <recommendedName>
        <fullName evidence="4">Ubiquitin-like domain-containing protein</fullName>
    </recommendedName>
</protein>
<gene>
    <name evidence="3" type="ORF">PCOR1465_LOCUS809</name>
</gene>
<dbReference type="InterPro" id="IPR021298">
    <property type="entry name" value="CFAP298"/>
</dbReference>
<dbReference type="PANTHER" id="PTHR13238:SF0">
    <property type="entry name" value="CILIA- AND FLAGELLA-ASSOCIATED PROTEIN 298"/>
    <property type="match status" value="1"/>
</dbReference>
<comment type="similarity">
    <text evidence="1">Belongs to the CFAP298 family.</text>
</comment>
<evidence type="ECO:0008006" key="4">
    <source>
        <dbReference type="Google" id="ProtNLM"/>
    </source>
</evidence>
<evidence type="ECO:0000313" key="3">
    <source>
        <dbReference type="EMBL" id="CAD8988021.1"/>
    </source>
</evidence>
<dbReference type="Pfam" id="PF11069">
    <property type="entry name" value="CFAP298"/>
    <property type="match status" value="1"/>
</dbReference>
<evidence type="ECO:0000256" key="1">
    <source>
        <dbReference type="ARBA" id="ARBA00009619"/>
    </source>
</evidence>
<reference evidence="3" key="1">
    <citation type="submission" date="2021-01" db="EMBL/GenBank/DDBJ databases">
        <authorList>
            <person name="Corre E."/>
            <person name="Pelletier E."/>
            <person name="Niang G."/>
            <person name="Scheremetjew M."/>
            <person name="Finn R."/>
            <person name="Kale V."/>
            <person name="Holt S."/>
            <person name="Cochrane G."/>
            <person name="Meng A."/>
            <person name="Brown T."/>
            <person name="Cohen L."/>
        </authorList>
    </citation>
    <scope>NUCLEOTIDE SEQUENCE</scope>
    <source>
        <strain evidence="3">RCC1383</strain>
    </source>
</reference>
<feature type="region of interest" description="Disordered" evidence="2">
    <location>
        <begin position="76"/>
        <end position="98"/>
    </location>
</feature>
<sequence>MVVIHIKRSDEHQFLYETTTAAAVEAVVAELCKLHNTRLRIQRLKLEGEELEKHGPAKHPDKQSLDEYQEDFGYGKVEKGPHYNSDPTGRRTGNRCDPKAGETLLKTLADAEAAISKHQVAKKVYLTQKMLDEKIDEIRGAVMMCYPMGLPEWDNVRLALEDDEELSGTQWANEHLDPEAAQLWWAGKQMLPGKKLADHIGKNEKTKIVGKLQKKGAGAPQRESAIDAETQKAMLSYYHKKQEEQKQLADNDEDDYTNSAWANPKALKGHFSGVGNIRFR</sequence>